<evidence type="ECO:0000313" key="2">
    <source>
        <dbReference type="Proteomes" id="UP001595075"/>
    </source>
</evidence>
<comment type="caution">
    <text evidence="1">The sequence shown here is derived from an EMBL/GenBank/DDBJ whole genome shotgun (WGS) entry which is preliminary data.</text>
</comment>
<sequence length="118" mass="13257">MEEIYTSTFVGESDFKFVIAYQQFDLLDKPTGNSVAQDVFKWQKDNLSLLARFPAFLKRIFDAVTDTDHGHFEVSWDGQGPLCITEQIGGGRSALPANFLVHRIARSLNFCGIEIALL</sequence>
<proteinExistence type="predicted"/>
<accession>A0ABR4C431</accession>
<organism evidence="1 2">
    <name type="scientific">Oculimacula yallundae</name>
    <dbReference type="NCBI Taxonomy" id="86028"/>
    <lineage>
        <taxon>Eukaryota</taxon>
        <taxon>Fungi</taxon>
        <taxon>Dikarya</taxon>
        <taxon>Ascomycota</taxon>
        <taxon>Pezizomycotina</taxon>
        <taxon>Leotiomycetes</taxon>
        <taxon>Helotiales</taxon>
        <taxon>Ploettnerulaceae</taxon>
        <taxon>Oculimacula</taxon>
    </lineage>
</organism>
<dbReference type="Proteomes" id="UP001595075">
    <property type="component" value="Unassembled WGS sequence"/>
</dbReference>
<gene>
    <name evidence="1" type="ORF">VTL71DRAFT_4771</name>
</gene>
<keyword evidence="2" id="KW-1185">Reference proteome</keyword>
<protein>
    <submittedName>
        <fullName evidence="1">Uncharacterized protein</fullName>
    </submittedName>
</protein>
<dbReference type="EMBL" id="JAZHXI010000014">
    <property type="protein sequence ID" value="KAL2064277.1"/>
    <property type="molecule type" value="Genomic_DNA"/>
</dbReference>
<reference evidence="1 2" key="1">
    <citation type="journal article" date="2024" name="Commun. Biol.">
        <title>Comparative genomic analysis of thermophilic fungi reveals convergent evolutionary adaptations and gene losses.</title>
        <authorList>
            <person name="Steindorff A.S."/>
            <person name="Aguilar-Pontes M.V."/>
            <person name="Robinson A.J."/>
            <person name="Andreopoulos B."/>
            <person name="LaButti K."/>
            <person name="Kuo A."/>
            <person name="Mondo S."/>
            <person name="Riley R."/>
            <person name="Otillar R."/>
            <person name="Haridas S."/>
            <person name="Lipzen A."/>
            <person name="Grimwood J."/>
            <person name="Schmutz J."/>
            <person name="Clum A."/>
            <person name="Reid I.D."/>
            <person name="Moisan M.C."/>
            <person name="Butler G."/>
            <person name="Nguyen T.T.M."/>
            <person name="Dewar K."/>
            <person name="Conant G."/>
            <person name="Drula E."/>
            <person name="Henrissat B."/>
            <person name="Hansel C."/>
            <person name="Singer S."/>
            <person name="Hutchinson M.I."/>
            <person name="de Vries R.P."/>
            <person name="Natvig D.O."/>
            <person name="Powell A.J."/>
            <person name="Tsang A."/>
            <person name="Grigoriev I.V."/>
        </authorList>
    </citation>
    <scope>NUCLEOTIDE SEQUENCE [LARGE SCALE GENOMIC DNA]</scope>
    <source>
        <strain evidence="1 2">CBS 494.80</strain>
    </source>
</reference>
<evidence type="ECO:0000313" key="1">
    <source>
        <dbReference type="EMBL" id="KAL2064277.1"/>
    </source>
</evidence>
<name>A0ABR4C431_9HELO</name>